<dbReference type="EMBL" id="JABSTQ010009810">
    <property type="protein sequence ID" value="KAG0425680.1"/>
    <property type="molecule type" value="Genomic_DNA"/>
</dbReference>
<evidence type="ECO:0000313" key="1">
    <source>
        <dbReference type="EMBL" id="KAG0425680.1"/>
    </source>
</evidence>
<name>A0AC60PX18_IXOPE</name>
<accession>A0AC60PX18</accession>
<dbReference type="Proteomes" id="UP000805193">
    <property type="component" value="Unassembled WGS sequence"/>
</dbReference>
<organism evidence="1 2">
    <name type="scientific">Ixodes persulcatus</name>
    <name type="common">Taiga tick</name>
    <dbReference type="NCBI Taxonomy" id="34615"/>
    <lineage>
        <taxon>Eukaryota</taxon>
        <taxon>Metazoa</taxon>
        <taxon>Ecdysozoa</taxon>
        <taxon>Arthropoda</taxon>
        <taxon>Chelicerata</taxon>
        <taxon>Arachnida</taxon>
        <taxon>Acari</taxon>
        <taxon>Parasitiformes</taxon>
        <taxon>Ixodida</taxon>
        <taxon>Ixodoidea</taxon>
        <taxon>Ixodidae</taxon>
        <taxon>Ixodinae</taxon>
        <taxon>Ixodes</taxon>
    </lineage>
</organism>
<protein>
    <submittedName>
        <fullName evidence="1">Uncharacterized protein</fullName>
    </submittedName>
</protein>
<evidence type="ECO:0000313" key="2">
    <source>
        <dbReference type="Proteomes" id="UP000805193"/>
    </source>
</evidence>
<proteinExistence type="predicted"/>
<reference evidence="1 2" key="1">
    <citation type="journal article" date="2020" name="Cell">
        <title>Large-Scale Comparative Analyses of Tick Genomes Elucidate Their Genetic Diversity and Vector Capacities.</title>
        <authorList>
            <consortium name="Tick Genome and Microbiome Consortium (TIGMIC)"/>
            <person name="Jia N."/>
            <person name="Wang J."/>
            <person name="Shi W."/>
            <person name="Du L."/>
            <person name="Sun Y."/>
            <person name="Zhan W."/>
            <person name="Jiang J.F."/>
            <person name="Wang Q."/>
            <person name="Zhang B."/>
            <person name="Ji P."/>
            <person name="Bell-Sakyi L."/>
            <person name="Cui X.M."/>
            <person name="Yuan T.T."/>
            <person name="Jiang B.G."/>
            <person name="Yang W.F."/>
            <person name="Lam T.T."/>
            <person name="Chang Q.C."/>
            <person name="Ding S.J."/>
            <person name="Wang X.J."/>
            <person name="Zhu J.G."/>
            <person name="Ruan X.D."/>
            <person name="Zhao L."/>
            <person name="Wei J.T."/>
            <person name="Ye R.Z."/>
            <person name="Que T.C."/>
            <person name="Du C.H."/>
            <person name="Zhou Y.H."/>
            <person name="Cheng J.X."/>
            <person name="Dai P.F."/>
            <person name="Guo W.B."/>
            <person name="Han X.H."/>
            <person name="Huang E.J."/>
            <person name="Li L.F."/>
            <person name="Wei W."/>
            <person name="Gao Y.C."/>
            <person name="Liu J.Z."/>
            <person name="Shao H.Z."/>
            <person name="Wang X."/>
            <person name="Wang C.C."/>
            <person name="Yang T.C."/>
            <person name="Huo Q.B."/>
            <person name="Li W."/>
            <person name="Chen H.Y."/>
            <person name="Chen S.E."/>
            <person name="Zhou L.G."/>
            <person name="Ni X.B."/>
            <person name="Tian J.H."/>
            <person name="Sheng Y."/>
            <person name="Liu T."/>
            <person name="Pan Y.S."/>
            <person name="Xia L.Y."/>
            <person name="Li J."/>
            <person name="Zhao F."/>
            <person name="Cao W.C."/>
        </authorList>
    </citation>
    <scope>NUCLEOTIDE SEQUENCE [LARGE SCALE GENOMIC DNA]</scope>
    <source>
        <strain evidence="1">Iper-2018</strain>
    </source>
</reference>
<comment type="caution">
    <text evidence="1">The sequence shown here is derived from an EMBL/GenBank/DDBJ whole genome shotgun (WGS) entry which is preliminary data.</text>
</comment>
<keyword evidence="2" id="KW-1185">Reference proteome</keyword>
<gene>
    <name evidence="1" type="ORF">HPB47_027169</name>
</gene>
<sequence>MGGPARANKTLENTDNHSIASPFRLAQITQEAATYAKHLSQQNWSQFCAKLQGTIGSRRTWYLLRYLMGNKESRSAVAHPRRRIIHNYQSKEEELLEELKKPPSLPPNRTIADNISQNSAPACARYYLRRLSHRSLNTAHPEAEINSHLRSLRRCSLPAERCLTKLPWPPKGADLNIIENIGGASR</sequence>